<dbReference type="CDD" id="cd04590">
    <property type="entry name" value="CBS_pair_CorC_HlyC_assoc"/>
    <property type="match status" value="1"/>
</dbReference>
<dbReference type="Pfam" id="PF03471">
    <property type="entry name" value="CorC_HlyC"/>
    <property type="match status" value="1"/>
</dbReference>
<dbReference type="InterPro" id="IPR016169">
    <property type="entry name" value="FAD-bd_PCMH_sub2"/>
</dbReference>
<keyword evidence="7 9" id="KW-0472">Membrane</keyword>
<accession>F3Z201</accession>
<dbReference type="SMART" id="SM01091">
    <property type="entry name" value="CorC_HlyC"/>
    <property type="match status" value="1"/>
</dbReference>
<dbReference type="GO" id="GO:0050660">
    <property type="term" value="F:flavin adenine dinucleotide binding"/>
    <property type="evidence" value="ECO:0007669"/>
    <property type="project" value="InterPro"/>
</dbReference>
<keyword evidence="5 9" id="KW-1133">Transmembrane helix</keyword>
<keyword evidence="3 9" id="KW-0812">Transmembrane</keyword>
<dbReference type="Pfam" id="PF01595">
    <property type="entry name" value="CNNM"/>
    <property type="match status" value="1"/>
</dbReference>
<dbReference type="InterPro" id="IPR051676">
    <property type="entry name" value="UPF0053_domain"/>
</dbReference>
<dbReference type="SUPFAM" id="SSF56176">
    <property type="entry name" value="FAD-binding/transporter-associated domain-like"/>
    <property type="match status" value="1"/>
</dbReference>
<dbReference type="EMBL" id="CP003221">
    <property type="protein sequence ID" value="EGJ50109.1"/>
    <property type="molecule type" value="Genomic_DNA"/>
</dbReference>
<evidence type="ECO:0000256" key="3">
    <source>
        <dbReference type="ARBA" id="ARBA00022692"/>
    </source>
</evidence>
<dbReference type="Pfam" id="PF00571">
    <property type="entry name" value="CBS"/>
    <property type="match status" value="1"/>
</dbReference>
<keyword evidence="2" id="KW-1003">Cell membrane</keyword>
<feature type="transmembrane region" description="Helical" evidence="10">
    <location>
        <begin position="100"/>
        <end position="124"/>
    </location>
</feature>
<evidence type="ECO:0000256" key="1">
    <source>
        <dbReference type="ARBA" id="ARBA00004651"/>
    </source>
</evidence>
<protein>
    <recommendedName>
        <fullName evidence="15">HlyC/CorC family transporter</fullName>
    </recommendedName>
</protein>
<evidence type="ECO:0000256" key="9">
    <source>
        <dbReference type="PROSITE-ProRule" id="PRU01193"/>
    </source>
</evidence>
<dbReference type="SUPFAM" id="SSF54631">
    <property type="entry name" value="CBS-domain pair"/>
    <property type="match status" value="1"/>
</dbReference>
<evidence type="ECO:0008006" key="15">
    <source>
        <dbReference type="Google" id="ProtNLM"/>
    </source>
</evidence>
<dbReference type="RefSeq" id="WP_014259869.1">
    <property type="nucleotide sequence ID" value="NC_016629.1"/>
</dbReference>
<dbReference type="PROSITE" id="PS51846">
    <property type="entry name" value="CNNM"/>
    <property type="match status" value="1"/>
</dbReference>
<evidence type="ECO:0000259" key="12">
    <source>
        <dbReference type="PROSITE" id="PS51846"/>
    </source>
</evidence>
<dbReference type="InterPro" id="IPR005170">
    <property type="entry name" value="Transptr-assoc_dom"/>
</dbReference>
<dbReference type="InterPro" id="IPR002550">
    <property type="entry name" value="CNNM"/>
</dbReference>
<dbReference type="PANTHER" id="PTHR43099">
    <property type="entry name" value="UPF0053 PROTEIN YRKA"/>
    <property type="match status" value="1"/>
</dbReference>
<dbReference type="eggNOG" id="COG1253">
    <property type="taxonomic scope" value="Bacteria"/>
</dbReference>
<dbReference type="InterPro" id="IPR036318">
    <property type="entry name" value="FAD-bd_PCMH-like_sf"/>
</dbReference>
<dbReference type="PROSITE" id="PS51371">
    <property type="entry name" value="CBS"/>
    <property type="match status" value="1"/>
</dbReference>
<evidence type="ECO:0000256" key="6">
    <source>
        <dbReference type="ARBA" id="ARBA00023122"/>
    </source>
</evidence>
<feature type="domain" description="CNNM transmembrane" evidence="12">
    <location>
        <begin position="1"/>
        <end position="201"/>
    </location>
</feature>
<feature type="domain" description="CBS" evidence="11">
    <location>
        <begin position="286"/>
        <end position="343"/>
    </location>
</feature>
<organism evidence="13 14">
    <name type="scientific">Desulfocurvibacter africanus subsp. africanus str. Walvis Bay</name>
    <dbReference type="NCBI Taxonomy" id="690850"/>
    <lineage>
        <taxon>Bacteria</taxon>
        <taxon>Pseudomonadati</taxon>
        <taxon>Thermodesulfobacteriota</taxon>
        <taxon>Desulfovibrionia</taxon>
        <taxon>Desulfovibrionales</taxon>
        <taxon>Desulfovibrionaceae</taxon>
        <taxon>Desulfocurvibacter</taxon>
    </lineage>
</organism>
<keyword evidence="14" id="KW-1185">Reference proteome</keyword>
<dbReference type="Gene3D" id="3.10.580.10">
    <property type="entry name" value="CBS-domain"/>
    <property type="match status" value="1"/>
</dbReference>
<dbReference type="FunFam" id="3.10.580.10:FF:000002">
    <property type="entry name" value="Magnesium/cobalt efflux protein CorC"/>
    <property type="match status" value="1"/>
</dbReference>
<reference evidence="13 14" key="1">
    <citation type="journal article" date="2011" name="J. Bacteriol.">
        <title>Genome sequence of the mercury-methylating and pleomorphic Desulfovibrio africanus Strain Walvis Bay.</title>
        <authorList>
            <person name="Brown S.D."/>
            <person name="Wall J.D."/>
            <person name="Kucken A.M."/>
            <person name="Gilmour C.C."/>
            <person name="Podar M."/>
            <person name="Brandt C.C."/>
            <person name="Teshima H."/>
            <person name="Detter J.C."/>
            <person name="Han C.S."/>
            <person name="Land M.L."/>
            <person name="Lucas S."/>
            <person name="Han J."/>
            <person name="Pennacchio L."/>
            <person name="Nolan M."/>
            <person name="Pitluck S."/>
            <person name="Woyke T."/>
            <person name="Goodwin L."/>
            <person name="Palumbo A.V."/>
            <person name="Elias D.A."/>
        </authorList>
    </citation>
    <scope>NUCLEOTIDE SEQUENCE [LARGE SCALE GENOMIC DNA]</scope>
    <source>
        <strain evidence="13 14">Walvis Bay</strain>
    </source>
</reference>
<dbReference type="InterPro" id="IPR000644">
    <property type="entry name" value="CBS_dom"/>
</dbReference>
<evidence type="ECO:0000256" key="10">
    <source>
        <dbReference type="SAM" id="Phobius"/>
    </source>
</evidence>
<dbReference type="STRING" id="690850.Desaf_1773"/>
<dbReference type="HOGENOM" id="CLU_015237_4_0_7"/>
<proteinExistence type="predicted"/>
<dbReference type="Gene3D" id="3.30.465.10">
    <property type="match status" value="1"/>
</dbReference>
<feature type="transmembrane region" description="Helical" evidence="10">
    <location>
        <begin position="6"/>
        <end position="29"/>
    </location>
</feature>
<comment type="subcellular location">
    <subcellularLocation>
        <location evidence="1">Cell membrane</location>
        <topology evidence="1">Multi-pass membrane protein</topology>
    </subcellularLocation>
</comment>
<dbReference type="Proteomes" id="UP000007844">
    <property type="component" value="Chromosome"/>
</dbReference>
<evidence type="ECO:0000256" key="5">
    <source>
        <dbReference type="ARBA" id="ARBA00022989"/>
    </source>
</evidence>
<name>F3Z201_DESAF</name>
<evidence type="ECO:0000313" key="13">
    <source>
        <dbReference type="EMBL" id="EGJ50109.1"/>
    </source>
</evidence>
<evidence type="ECO:0000256" key="2">
    <source>
        <dbReference type="ARBA" id="ARBA00022475"/>
    </source>
</evidence>
<dbReference type="KEGG" id="daf:Desaf_1773"/>
<gene>
    <name evidence="13" type="ORF">Desaf_1773</name>
</gene>
<keyword evidence="4" id="KW-0677">Repeat</keyword>
<evidence type="ECO:0000256" key="8">
    <source>
        <dbReference type="PROSITE-ProRule" id="PRU00703"/>
    </source>
</evidence>
<dbReference type="PANTHER" id="PTHR43099:SF5">
    <property type="entry name" value="HLYC_CORC FAMILY TRANSPORTER"/>
    <property type="match status" value="1"/>
</dbReference>
<evidence type="ECO:0000256" key="7">
    <source>
        <dbReference type="ARBA" id="ARBA00023136"/>
    </source>
</evidence>
<keyword evidence="6 8" id="KW-0129">CBS domain</keyword>
<evidence type="ECO:0000256" key="4">
    <source>
        <dbReference type="ARBA" id="ARBA00022737"/>
    </source>
</evidence>
<dbReference type="GO" id="GO:0005886">
    <property type="term" value="C:plasma membrane"/>
    <property type="evidence" value="ECO:0007669"/>
    <property type="project" value="UniProtKB-SubCell"/>
</dbReference>
<dbReference type="InterPro" id="IPR046342">
    <property type="entry name" value="CBS_dom_sf"/>
</dbReference>
<evidence type="ECO:0000313" key="14">
    <source>
        <dbReference type="Proteomes" id="UP000007844"/>
    </source>
</evidence>
<dbReference type="AlphaFoldDB" id="F3Z201"/>
<dbReference type="InterPro" id="IPR044751">
    <property type="entry name" value="Ion_transp-like_CBS"/>
</dbReference>
<feature type="transmembrane region" description="Helical" evidence="10">
    <location>
        <begin position="60"/>
        <end position="80"/>
    </location>
</feature>
<sequence>MTRVLLEVGAILLLILFNGFLAMSEMAVVASMKIRLESRARDGARGARFALRLKEQPERFLSTVQIGITLVGVLTGAFGGATLAERLELWLTDFPALAPYAGGLAIALVVAPVTYLTLVLGELAPKRMAFGAPERMAAFCAPLMTLLMRLSLPAVKLLSGSTALVVRLLGQSPHAEPRVTEEDVRGMAGEAVKAGAIEHGERDMLERIFRLGDRQVEAIMIHRAKIEWIDLDDPYEENVRKVMTSPFSRFPVAREDLSEAVGVIKAKDFLAIYAEDRRVSFTDPRFLHQPIYVPETTRVLALLERFKQEERMHFAMVLDEYGDIRGIVTLNDILEAIVGDIPGADQMSEPGAVRREDGSWLLDGLMPMDEVVSLLGIPPSLMAHMNGQFQTLAGFILHHLGRIPQTGDVLVWHELRFEVVDMDGNRIDKVLAQAQPEKESEE</sequence>
<evidence type="ECO:0000259" key="11">
    <source>
        <dbReference type="PROSITE" id="PS51371"/>
    </source>
</evidence>